<feature type="transmembrane region" description="Helical" evidence="7">
    <location>
        <begin position="282"/>
        <end position="303"/>
    </location>
</feature>
<feature type="transmembrane region" description="Helical" evidence="7">
    <location>
        <begin position="340"/>
        <end position="366"/>
    </location>
</feature>
<accession>A0AAU9JKJ3</accession>
<evidence type="ECO:0000256" key="6">
    <source>
        <dbReference type="ARBA" id="ARBA00023136"/>
    </source>
</evidence>
<feature type="transmembrane region" description="Helical" evidence="7">
    <location>
        <begin position="378"/>
        <end position="402"/>
    </location>
</feature>
<dbReference type="AlphaFoldDB" id="A0AAU9JKJ3"/>
<reference evidence="8" key="1">
    <citation type="submission" date="2021-09" db="EMBL/GenBank/DDBJ databases">
        <authorList>
            <consortium name="AG Swart"/>
            <person name="Singh M."/>
            <person name="Singh A."/>
            <person name="Seah K."/>
            <person name="Emmerich C."/>
        </authorList>
    </citation>
    <scope>NUCLEOTIDE SEQUENCE</scope>
    <source>
        <strain evidence="8">ATCC30299</strain>
    </source>
</reference>
<protein>
    <recommendedName>
        <fullName evidence="7">Transmembrane 9 superfamily member</fullName>
    </recommendedName>
</protein>
<dbReference type="GO" id="GO:0072657">
    <property type="term" value="P:protein localization to membrane"/>
    <property type="evidence" value="ECO:0007669"/>
    <property type="project" value="TreeGrafter"/>
</dbReference>
<feature type="transmembrane region" description="Helical" evidence="7">
    <location>
        <begin position="445"/>
        <end position="467"/>
    </location>
</feature>
<evidence type="ECO:0000256" key="2">
    <source>
        <dbReference type="ARBA" id="ARBA00005227"/>
    </source>
</evidence>
<sequence>MMMWIFCLVSFSSAFYLPGVAPKDYKQDENIDLYFDKLDSATTELPFDTYYLNFCRPEHVKLKDENLGQTLSGDKIETSPYEIKMNKEIQCKPLCTMENKNQHLKRFEWMIENQYKASWVMDNLPSGLRQTIVNGNEGTKVSYYQDGFPIGYKEGKNYFIYNHHHIVIQVYPTLSGEVDTWRIVGFLVEPISMDNGNHTLGCNSKAFLELEFANLTWAEAILKPQEKIESTHMNKIYGVNPQHLERNITYTYSVIFEISNVKWASRWDHYLYRSGESAEVHWLSIINSFAMVLFLSGMVAHILGRTVRRDINTYNESVDLDEESETGWKQIRGDVFRPPVYAGIFSVIIGSGVQVIGMAVLSLFFASIGFLSPAHRGGLITTALIFYVFMGVFSGYTSARLYKFFGGDYWKRNALATAFLFPGLCFFVFFIINSCLWGAGSSGSVPFSSLVELLLLWFGISVPLVFFGNSLGYRKPTIEVPCKINKIPKPLEMMPGTSKIKAICLMAGSLPFGCMFIELDYVMKSLWHHTLFYYLFGFLFLCFIVLVITSAEVSILMVYISLCREDYRWWWLSFSVAGSSGIYMFGYAVVYYLTQLSIDMFSSTVLYFGYMLLCSVAYSLVTGTIGFFATFIFTRTIYSLIKAE</sequence>
<keyword evidence="6 7" id="KW-0472">Membrane</keyword>
<keyword evidence="5 7" id="KW-1133">Transmembrane helix</keyword>
<feature type="transmembrane region" description="Helical" evidence="7">
    <location>
        <begin position="531"/>
        <end position="562"/>
    </location>
</feature>
<feature type="transmembrane region" description="Helical" evidence="7">
    <location>
        <begin position="605"/>
        <end position="633"/>
    </location>
</feature>
<evidence type="ECO:0000256" key="1">
    <source>
        <dbReference type="ARBA" id="ARBA00004141"/>
    </source>
</evidence>
<dbReference type="Pfam" id="PF02990">
    <property type="entry name" value="EMP70"/>
    <property type="match status" value="1"/>
</dbReference>
<comment type="caution">
    <text evidence="8">The sequence shown here is derived from an EMBL/GenBank/DDBJ whole genome shotgun (WGS) entry which is preliminary data.</text>
</comment>
<dbReference type="PANTHER" id="PTHR10766:SF111">
    <property type="entry name" value="TRANSMEMBRANE 9 SUPERFAMILY MEMBER 2"/>
    <property type="match status" value="1"/>
</dbReference>
<evidence type="ECO:0000256" key="7">
    <source>
        <dbReference type="RuleBase" id="RU363079"/>
    </source>
</evidence>
<dbReference type="InterPro" id="IPR004240">
    <property type="entry name" value="EMP70"/>
</dbReference>
<comment type="similarity">
    <text evidence="2 7">Belongs to the nonaspanin (TM9SF) (TC 9.A.2) family.</text>
</comment>
<evidence type="ECO:0000256" key="4">
    <source>
        <dbReference type="ARBA" id="ARBA00022729"/>
    </source>
</evidence>
<name>A0AAU9JKJ3_9CILI</name>
<keyword evidence="4" id="KW-0732">Signal</keyword>
<evidence type="ECO:0000256" key="3">
    <source>
        <dbReference type="ARBA" id="ARBA00022692"/>
    </source>
</evidence>
<evidence type="ECO:0000256" key="5">
    <source>
        <dbReference type="ARBA" id="ARBA00022989"/>
    </source>
</evidence>
<dbReference type="GO" id="GO:0005737">
    <property type="term" value="C:cytoplasm"/>
    <property type="evidence" value="ECO:0007669"/>
    <property type="project" value="UniProtKB-ARBA"/>
</dbReference>
<proteinExistence type="inferred from homology"/>
<keyword evidence="3 7" id="KW-0812">Transmembrane</keyword>
<dbReference type="EMBL" id="CAJZBQ010000040">
    <property type="protein sequence ID" value="CAG9326160.1"/>
    <property type="molecule type" value="Genomic_DNA"/>
</dbReference>
<dbReference type="Proteomes" id="UP001162131">
    <property type="component" value="Unassembled WGS sequence"/>
</dbReference>
<feature type="transmembrane region" description="Helical" evidence="7">
    <location>
        <begin position="502"/>
        <end position="519"/>
    </location>
</feature>
<dbReference type="PANTHER" id="PTHR10766">
    <property type="entry name" value="TRANSMEMBRANE 9 SUPERFAMILY PROTEIN"/>
    <property type="match status" value="1"/>
</dbReference>
<evidence type="ECO:0000313" key="9">
    <source>
        <dbReference type="Proteomes" id="UP001162131"/>
    </source>
</evidence>
<gene>
    <name evidence="8" type="ORF">BSTOLATCC_MIC40593</name>
</gene>
<organism evidence="8 9">
    <name type="scientific">Blepharisma stoltei</name>
    <dbReference type="NCBI Taxonomy" id="1481888"/>
    <lineage>
        <taxon>Eukaryota</taxon>
        <taxon>Sar</taxon>
        <taxon>Alveolata</taxon>
        <taxon>Ciliophora</taxon>
        <taxon>Postciliodesmatophora</taxon>
        <taxon>Heterotrichea</taxon>
        <taxon>Heterotrichida</taxon>
        <taxon>Blepharismidae</taxon>
        <taxon>Blepharisma</taxon>
    </lineage>
</organism>
<comment type="subcellular location">
    <subcellularLocation>
        <location evidence="1">Membrane</location>
        <topology evidence="1">Multi-pass membrane protein</topology>
    </subcellularLocation>
</comment>
<feature type="transmembrane region" description="Helical" evidence="7">
    <location>
        <begin position="414"/>
        <end position="439"/>
    </location>
</feature>
<keyword evidence="9" id="KW-1185">Reference proteome</keyword>
<evidence type="ECO:0000313" key="8">
    <source>
        <dbReference type="EMBL" id="CAG9326160.1"/>
    </source>
</evidence>
<feature type="transmembrane region" description="Helical" evidence="7">
    <location>
        <begin position="569"/>
        <end position="593"/>
    </location>
</feature>
<dbReference type="GO" id="GO:0016020">
    <property type="term" value="C:membrane"/>
    <property type="evidence" value="ECO:0007669"/>
    <property type="project" value="UniProtKB-SubCell"/>
</dbReference>